<accession>A0A9D2IEX2</accession>
<dbReference type="SMART" id="SM00563">
    <property type="entry name" value="PlsC"/>
    <property type="match status" value="1"/>
</dbReference>
<dbReference type="GO" id="GO:0003841">
    <property type="term" value="F:1-acylglycerol-3-phosphate O-acyltransferase activity"/>
    <property type="evidence" value="ECO:0007669"/>
    <property type="project" value="TreeGrafter"/>
</dbReference>
<keyword evidence="3" id="KW-0812">Transmembrane</keyword>
<dbReference type="SUPFAM" id="SSF69593">
    <property type="entry name" value="Glycerol-3-phosphate (1)-acyltransferase"/>
    <property type="match status" value="1"/>
</dbReference>
<evidence type="ECO:0000256" key="2">
    <source>
        <dbReference type="ARBA" id="ARBA00023315"/>
    </source>
</evidence>
<gene>
    <name evidence="5" type="ORF">H9727_07025</name>
</gene>
<dbReference type="PANTHER" id="PTHR10434:SF66">
    <property type="entry name" value="PHOSPHOLIPID_GLYCEROL ACYLTRANSFERASE DOMAIN-CONTAINING PROTEIN"/>
    <property type="match status" value="1"/>
</dbReference>
<evidence type="ECO:0000259" key="4">
    <source>
        <dbReference type="SMART" id="SM00563"/>
    </source>
</evidence>
<dbReference type="Proteomes" id="UP000824132">
    <property type="component" value="Unassembled WGS sequence"/>
</dbReference>
<feature type="domain" description="Phospholipid/glycerol acyltransferase" evidence="4">
    <location>
        <begin position="88"/>
        <end position="203"/>
    </location>
</feature>
<evidence type="ECO:0000313" key="6">
    <source>
        <dbReference type="Proteomes" id="UP000824132"/>
    </source>
</evidence>
<feature type="transmembrane region" description="Helical" evidence="3">
    <location>
        <begin position="52"/>
        <end position="72"/>
    </location>
</feature>
<evidence type="ECO:0000256" key="1">
    <source>
        <dbReference type="ARBA" id="ARBA00022679"/>
    </source>
</evidence>
<proteinExistence type="predicted"/>
<keyword evidence="1" id="KW-0808">Transferase</keyword>
<keyword evidence="2 5" id="KW-0012">Acyltransferase</keyword>
<dbReference type="GO" id="GO:0006654">
    <property type="term" value="P:phosphatidic acid biosynthetic process"/>
    <property type="evidence" value="ECO:0007669"/>
    <property type="project" value="TreeGrafter"/>
</dbReference>
<dbReference type="EMBL" id="DXCL01000042">
    <property type="protein sequence ID" value="HIZ04022.1"/>
    <property type="molecule type" value="Genomic_DNA"/>
</dbReference>
<dbReference type="CDD" id="cd07989">
    <property type="entry name" value="LPLAT_AGPAT-like"/>
    <property type="match status" value="1"/>
</dbReference>
<reference evidence="5" key="2">
    <citation type="submission" date="2021-04" db="EMBL/GenBank/DDBJ databases">
        <authorList>
            <person name="Gilroy R."/>
        </authorList>
    </citation>
    <scope>NUCLEOTIDE SEQUENCE</scope>
    <source>
        <strain evidence="5">CHK187-5294</strain>
    </source>
</reference>
<comment type="caution">
    <text evidence="5">The sequence shown here is derived from an EMBL/GenBank/DDBJ whole genome shotgun (WGS) entry which is preliminary data.</text>
</comment>
<dbReference type="InterPro" id="IPR002123">
    <property type="entry name" value="Plipid/glycerol_acylTrfase"/>
</dbReference>
<name>A0A9D2IEX2_9FIRM</name>
<keyword evidence="3" id="KW-1133">Transmembrane helix</keyword>
<sequence>MAKNYREKEREYERTGQFDRDLNDEHRTFDAREIGEGYRYLPKTFGERLRRFFLIPAVKVFGSVYSFFGYGFKVKGKKNLRAIKKSGAISVCNHAHELDTLFVKLTLGCYRTFHTGSYYLLKRGWAGRIFKSGGFLPVGTTVKDLQNLQNAVGTLVKKGKIVNFYPEHALWRRYEKVRPFKPGAFRFAVKFDVPVIPVFMEFRETKLRKLLRMQKKVVVHILPAVYPDREGAIKERTQALLERVHGDMEKKYTEVYRRPMVFESESASEKEEAAATA</sequence>
<reference evidence="5" key="1">
    <citation type="journal article" date="2021" name="PeerJ">
        <title>Extensive microbial diversity within the chicken gut microbiome revealed by metagenomics and culture.</title>
        <authorList>
            <person name="Gilroy R."/>
            <person name="Ravi A."/>
            <person name="Getino M."/>
            <person name="Pursley I."/>
            <person name="Horton D.L."/>
            <person name="Alikhan N.F."/>
            <person name="Baker D."/>
            <person name="Gharbi K."/>
            <person name="Hall N."/>
            <person name="Watson M."/>
            <person name="Adriaenssens E.M."/>
            <person name="Foster-Nyarko E."/>
            <person name="Jarju S."/>
            <person name="Secka A."/>
            <person name="Antonio M."/>
            <person name="Oren A."/>
            <person name="Chaudhuri R.R."/>
            <person name="La Ragione R."/>
            <person name="Hildebrand F."/>
            <person name="Pallen M.J."/>
        </authorList>
    </citation>
    <scope>NUCLEOTIDE SEQUENCE</scope>
    <source>
        <strain evidence="5">CHK187-5294</strain>
    </source>
</reference>
<dbReference type="PANTHER" id="PTHR10434">
    <property type="entry name" value="1-ACYL-SN-GLYCEROL-3-PHOSPHATE ACYLTRANSFERASE"/>
    <property type="match status" value="1"/>
</dbReference>
<dbReference type="AlphaFoldDB" id="A0A9D2IEX2"/>
<dbReference type="Pfam" id="PF01553">
    <property type="entry name" value="Acyltransferase"/>
    <property type="match status" value="1"/>
</dbReference>
<evidence type="ECO:0000313" key="5">
    <source>
        <dbReference type="EMBL" id="HIZ04022.1"/>
    </source>
</evidence>
<keyword evidence="3" id="KW-0472">Membrane</keyword>
<protein>
    <submittedName>
        <fullName evidence="5">1-acyl-sn-glycerol-3-phosphate acyltransferase</fullName>
    </submittedName>
</protein>
<organism evidence="5 6">
    <name type="scientific">Candidatus Borkfalkia avistercoris</name>
    <dbReference type="NCBI Taxonomy" id="2838504"/>
    <lineage>
        <taxon>Bacteria</taxon>
        <taxon>Bacillati</taxon>
        <taxon>Bacillota</taxon>
        <taxon>Clostridia</taxon>
        <taxon>Christensenellales</taxon>
        <taxon>Christensenellaceae</taxon>
        <taxon>Candidatus Borkfalkia</taxon>
    </lineage>
</organism>
<evidence type="ECO:0000256" key="3">
    <source>
        <dbReference type="SAM" id="Phobius"/>
    </source>
</evidence>